<dbReference type="PROSITE" id="PS51257">
    <property type="entry name" value="PROKAR_LIPOPROTEIN"/>
    <property type="match status" value="1"/>
</dbReference>
<gene>
    <name evidence="1" type="ORF">AB1I70_08805</name>
</gene>
<reference evidence="1 2" key="1">
    <citation type="submission" date="2024-06" db="EMBL/GenBank/DDBJ databases">
        <title>Genetic profile and toxigenic potential of Bacillus cereus isolates from a Norwegian ice cream production plant,.</title>
        <authorList>
            <person name="Lindback T."/>
            <person name="Llarena A.-K."/>
            <person name="O'Sullivan K."/>
            <person name="Monshaugen M."/>
            <person name="Holmemo C.W."/>
            <person name="Aspholm M."/>
        </authorList>
    </citation>
    <scope>NUCLEOTIDE SEQUENCE [LARGE SCALE GENOMIC DNA]</scope>
    <source>
        <strain evidence="1 2">NVH-YM330</strain>
    </source>
</reference>
<dbReference type="Proteomes" id="UP001571110">
    <property type="component" value="Unassembled WGS sequence"/>
</dbReference>
<sequence length="54" mass="6177">MKKWVKVTLSIAGGIVLLGCAGGYYMYKNYFPKEPECIVYDKDRVVNYSPLRKA</sequence>
<keyword evidence="2" id="KW-1185">Reference proteome</keyword>
<organism evidence="1 2">
    <name type="scientific">Bacillus mobilis</name>
    <dbReference type="NCBI Taxonomy" id="2026190"/>
    <lineage>
        <taxon>Bacteria</taxon>
        <taxon>Bacillati</taxon>
        <taxon>Bacillota</taxon>
        <taxon>Bacilli</taxon>
        <taxon>Bacillales</taxon>
        <taxon>Bacillaceae</taxon>
        <taxon>Bacillus</taxon>
        <taxon>Bacillus cereus group</taxon>
    </lineage>
</organism>
<dbReference type="RefSeq" id="WP_175562492.1">
    <property type="nucleotide sequence ID" value="NZ_FMBJ01000014.1"/>
</dbReference>
<evidence type="ECO:0000313" key="1">
    <source>
        <dbReference type="EMBL" id="MFA2791421.1"/>
    </source>
</evidence>
<protein>
    <recommendedName>
        <fullName evidence="3">Lipoprotein</fullName>
    </recommendedName>
</protein>
<evidence type="ECO:0008006" key="3">
    <source>
        <dbReference type="Google" id="ProtNLM"/>
    </source>
</evidence>
<accession>A0ABV4RS23</accession>
<dbReference type="EMBL" id="JBFDTY010000001">
    <property type="protein sequence ID" value="MFA2791421.1"/>
    <property type="molecule type" value="Genomic_DNA"/>
</dbReference>
<comment type="caution">
    <text evidence="1">The sequence shown here is derived from an EMBL/GenBank/DDBJ whole genome shotgun (WGS) entry which is preliminary data.</text>
</comment>
<name>A0ABV4RS23_9BACI</name>
<evidence type="ECO:0000313" key="2">
    <source>
        <dbReference type="Proteomes" id="UP001571110"/>
    </source>
</evidence>
<proteinExistence type="predicted"/>